<proteinExistence type="predicted"/>
<dbReference type="EMBL" id="JBFXLR010000004">
    <property type="protein sequence ID" value="KAL2858897.1"/>
    <property type="molecule type" value="Genomic_DNA"/>
</dbReference>
<sequence length="400" mass="44818">MRTTSGDDSSLASVDWLQDSVSKRRRHGMYFYRPPVWRYSSNQDGSSSPDMSEALNSSDEGSVKSLPCSPVLFPDQQTLGAAAVDVALYATLDSDSDHETPLLHEDEPTSSQLALQDCRPALETPSESDPFHQPKPAFCTRLHSCRDIRLDPEEQWVIQEGSLVIGLDPEYTSLSNHERRPDEFEVSSGDVYVVCSMYADLWALCVKVSFHIPPTDDASRKLAFLPLCSITLAPNYSTFTQRCNQCARNGLHEQKYPGNGLPVNPPQRSHSLTASKQIFHGVHAQILVPLVAQDVIQSLSLKHASDNYVPLDSTLKPILSPLTSRRHRLLRRMGAGKSGSKDQDNGRQLMKRRHVHRRDSPLISACRKIGSRSSLRRMQKEWQDRSSEGIHTLKWFSGKS</sequence>
<gene>
    <name evidence="2" type="ORF">BJX68DRAFT_262420</name>
</gene>
<organism evidence="2 3">
    <name type="scientific">Aspergillus pseudodeflectus</name>
    <dbReference type="NCBI Taxonomy" id="176178"/>
    <lineage>
        <taxon>Eukaryota</taxon>
        <taxon>Fungi</taxon>
        <taxon>Dikarya</taxon>
        <taxon>Ascomycota</taxon>
        <taxon>Pezizomycotina</taxon>
        <taxon>Eurotiomycetes</taxon>
        <taxon>Eurotiomycetidae</taxon>
        <taxon>Eurotiales</taxon>
        <taxon>Aspergillaceae</taxon>
        <taxon>Aspergillus</taxon>
        <taxon>Aspergillus subgen. Nidulantes</taxon>
    </lineage>
</organism>
<name>A0ABR4L5Y6_9EURO</name>
<accession>A0ABR4L5Y6</accession>
<dbReference type="Proteomes" id="UP001610444">
    <property type="component" value="Unassembled WGS sequence"/>
</dbReference>
<feature type="region of interest" description="Disordered" evidence="1">
    <location>
        <begin position="41"/>
        <end position="62"/>
    </location>
</feature>
<protein>
    <submittedName>
        <fullName evidence="2">Uncharacterized protein</fullName>
    </submittedName>
</protein>
<feature type="region of interest" description="Disordered" evidence="1">
    <location>
        <begin position="333"/>
        <end position="360"/>
    </location>
</feature>
<dbReference type="GeneID" id="98159595"/>
<reference evidence="2 3" key="1">
    <citation type="submission" date="2024-07" db="EMBL/GenBank/DDBJ databases">
        <title>Section-level genome sequencing and comparative genomics of Aspergillus sections Usti and Cavernicolus.</title>
        <authorList>
            <consortium name="Lawrence Berkeley National Laboratory"/>
            <person name="Nybo J.L."/>
            <person name="Vesth T.C."/>
            <person name="Theobald S."/>
            <person name="Frisvad J.C."/>
            <person name="Larsen T.O."/>
            <person name="Kjaerboelling I."/>
            <person name="Rothschild-Mancinelli K."/>
            <person name="Lyhne E.K."/>
            <person name="Kogle M.E."/>
            <person name="Barry K."/>
            <person name="Clum A."/>
            <person name="Na H."/>
            <person name="Ledsgaard L."/>
            <person name="Lin J."/>
            <person name="Lipzen A."/>
            <person name="Kuo A."/>
            <person name="Riley R."/>
            <person name="Mondo S."/>
            <person name="LaButti K."/>
            <person name="Haridas S."/>
            <person name="Pangalinan J."/>
            <person name="Salamov A.A."/>
            <person name="Simmons B.A."/>
            <person name="Magnuson J.K."/>
            <person name="Chen J."/>
            <person name="Drula E."/>
            <person name="Henrissat B."/>
            <person name="Wiebenga A."/>
            <person name="Lubbers R.J."/>
            <person name="Gomes A.C."/>
            <person name="Macurrencykelacurrency M.R."/>
            <person name="Stajich J."/>
            <person name="Grigoriev I.V."/>
            <person name="Mortensen U.H."/>
            <person name="De vries R.P."/>
            <person name="Baker S.E."/>
            <person name="Andersen M.R."/>
        </authorList>
    </citation>
    <scope>NUCLEOTIDE SEQUENCE [LARGE SCALE GENOMIC DNA]</scope>
    <source>
        <strain evidence="2 3">CBS 756.74</strain>
    </source>
</reference>
<feature type="compositionally biased region" description="Polar residues" evidence="1">
    <location>
        <begin position="41"/>
        <end position="60"/>
    </location>
</feature>
<evidence type="ECO:0000313" key="3">
    <source>
        <dbReference type="Proteomes" id="UP001610444"/>
    </source>
</evidence>
<evidence type="ECO:0000313" key="2">
    <source>
        <dbReference type="EMBL" id="KAL2858897.1"/>
    </source>
</evidence>
<dbReference type="RefSeq" id="XP_070903861.1">
    <property type="nucleotide sequence ID" value="XM_071044431.1"/>
</dbReference>
<comment type="caution">
    <text evidence="2">The sequence shown here is derived from an EMBL/GenBank/DDBJ whole genome shotgun (WGS) entry which is preliminary data.</text>
</comment>
<keyword evidence="3" id="KW-1185">Reference proteome</keyword>
<evidence type="ECO:0000256" key="1">
    <source>
        <dbReference type="SAM" id="MobiDB-lite"/>
    </source>
</evidence>